<evidence type="ECO:0000256" key="9">
    <source>
        <dbReference type="SAM" id="Phobius"/>
    </source>
</evidence>
<protein>
    <submittedName>
        <fullName evidence="12">Probable receptor-like protein kinase At5g24010</fullName>
    </submittedName>
</protein>
<evidence type="ECO:0000256" key="2">
    <source>
        <dbReference type="ARBA" id="ARBA00022527"/>
    </source>
</evidence>
<keyword evidence="6 7" id="KW-0067">ATP-binding</keyword>
<keyword evidence="9" id="KW-0472">Membrane</keyword>
<dbReference type="SUPFAM" id="SSF56112">
    <property type="entry name" value="Protein kinase-like (PK-like)"/>
    <property type="match status" value="1"/>
</dbReference>
<evidence type="ECO:0000256" key="5">
    <source>
        <dbReference type="ARBA" id="ARBA00022777"/>
    </source>
</evidence>
<dbReference type="Pfam" id="PF12819">
    <property type="entry name" value="Malectin_like"/>
    <property type="match status" value="1"/>
</dbReference>
<evidence type="ECO:0000259" key="10">
    <source>
        <dbReference type="PROSITE" id="PS50011"/>
    </source>
</evidence>
<evidence type="ECO:0000256" key="8">
    <source>
        <dbReference type="SAM" id="MobiDB-lite"/>
    </source>
</evidence>
<sequence length="895" mass="99102">MSYPHEKKLAKDYKASHSVDFTVLTQETILMKLINFHQNSMEILHPPNTGYVLFNLCCYLLLFNGINTSAYTVPDRYFINCGSSGSTTVYGRNFVGDVNPDSFTLSASHSKEDQSSDSASSPLYQTARIFRQKSSYDLDLVQNGIYVVRFHFYAFTSPDNLATARFDVSTSKFSLLSNFSVQNSSTSKSPVIKEFLIRIDVGKFQIYFTPSGSSSFAFVNAIEAFLAPDNFIQDSPSPSYITPAGSKGVYNGLLSNALQVVHRINVGGLTVTPDNDTLGRNWIPDDDYLVLRNAAMNTPFRSAPPNYQSGFATRFDAPDPVYNTAKELNIAPSQEGVTLPKTNFNVSWRFNVNGNAKFLVRVHFCDVISRAGSDTLKFNLYIYSNFSQKIDPQDSTTATMTAVPFYNDFVVDSDDSGFMNVSIGPRKDSSNQTAFLNGVEIMQLVNVPGPISNGSGSGNKHLPVIIGSVAGGVVLIIIAVVLSWFSLKLRKGKPVDALDWQLMDLNAGSSYSKSTDRNTNGSPLPDLNLGLKMPFGEILYATKNFDEKLIVGEGGFGKVYRGTLRDGTKVAVKRSEPGRTQGLPEFQTEIMVLSKIRHRHLVSLIGYCYERSEMVLVFEFMEKGTLRDHLYTPKEESGKSTSVSGLSWNRRLQLCIDAAKGLHYLHTGLGGSIIHRDVKSTNILLDEHYVAKVADFGISRLGPLDQSHVSTEVKGSFGYLDPEYFRCLQLTQKSDVYSFGVVLLEVLCARPAIDNLLPRQQVNLADWGMSCLMEGELHKIIDPLLVGKINSNSLSRYGETVEKCLKDCGVDRPNMADVLWDLEYALQLQHTAVPEQSHEGSNTDVSYNLPLPVIRRLPSHSIATSEDEIGSDANIERSSTNPSEVFSQLRMEDAR</sequence>
<name>A0A6P6TLB1_COFAR</name>
<keyword evidence="11" id="KW-1185">Reference proteome</keyword>
<dbReference type="Gene3D" id="1.10.510.10">
    <property type="entry name" value="Transferase(Phosphotransferase) domain 1"/>
    <property type="match status" value="1"/>
</dbReference>
<dbReference type="GO" id="GO:0004674">
    <property type="term" value="F:protein serine/threonine kinase activity"/>
    <property type="evidence" value="ECO:0007669"/>
    <property type="project" value="UniProtKB-KW"/>
</dbReference>
<keyword evidence="9" id="KW-1133">Transmembrane helix</keyword>
<dbReference type="RefSeq" id="XP_027079284.2">
    <property type="nucleotide sequence ID" value="XM_027223483.2"/>
</dbReference>
<dbReference type="InterPro" id="IPR011009">
    <property type="entry name" value="Kinase-like_dom_sf"/>
</dbReference>
<dbReference type="CDD" id="cd14066">
    <property type="entry name" value="STKc_IRAK"/>
    <property type="match status" value="1"/>
</dbReference>
<dbReference type="AlphaFoldDB" id="A0A6P6TLB1"/>
<proteinExistence type="predicted"/>
<dbReference type="InterPro" id="IPR017441">
    <property type="entry name" value="Protein_kinase_ATP_BS"/>
</dbReference>
<dbReference type="PROSITE" id="PS50011">
    <property type="entry name" value="PROTEIN_KINASE_DOM"/>
    <property type="match status" value="1"/>
</dbReference>
<dbReference type="PANTHER" id="PTHR45631">
    <property type="entry name" value="OS07G0107800 PROTEIN-RELATED"/>
    <property type="match status" value="1"/>
</dbReference>
<organism evidence="11 12">
    <name type="scientific">Coffea arabica</name>
    <name type="common">Arabian coffee</name>
    <dbReference type="NCBI Taxonomy" id="13443"/>
    <lineage>
        <taxon>Eukaryota</taxon>
        <taxon>Viridiplantae</taxon>
        <taxon>Streptophyta</taxon>
        <taxon>Embryophyta</taxon>
        <taxon>Tracheophyta</taxon>
        <taxon>Spermatophyta</taxon>
        <taxon>Magnoliopsida</taxon>
        <taxon>eudicotyledons</taxon>
        <taxon>Gunneridae</taxon>
        <taxon>Pentapetalae</taxon>
        <taxon>asterids</taxon>
        <taxon>lamiids</taxon>
        <taxon>Gentianales</taxon>
        <taxon>Rubiaceae</taxon>
        <taxon>Ixoroideae</taxon>
        <taxon>Gardenieae complex</taxon>
        <taxon>Bertiereae - Coffeeae clade</taxon>
        <taxon>Coffeeae</taxon>
        <taxon>Coffea</taxon>
    </lineage>
</organism>
<dbReference type="InterPro" id="IPR008271">
    <property type="entry name" value="Ser/Thr_kinase_AS"/>
</dbReference>
<reference evidence="12" key="2">
    <citation type="submission" date="2025-08" db="UniProtKB">
        <authorList>
            <consortium name="RefSeq"/>
        </authorList>
    </citation>
    <scope>IDENTIFICATION</scope>
    <source>
        <tissue evidence="12">Leaves</tissue>
    </source>
</reference>
<dbReference type="InterPro" id="IPR024788">
    <property type="entry name" value="Malectin-like_Carb-bd_dom"/>
</dbReference>
<evidence type="ECO:0000313" key="11">
    <source>
        <dbReference type="Proteomes" id="UP001652660"/>
    </source>
</evidence>
<accession>A0A6P6TLB1</accession>
<evidence type="ECO:0000256" key="4">
    <source>
        <dbReference type="ARBA" id="ARBA00022741"/>
    </source>
</evidence>
<dbReference type="Pfam" id="PF07714">
    <property type="entry name" value="PK_Tyr_Ser-Thr"/>
    <property type="match status" value="1"/>
</dbReference>
<feature type="region of interest" description="Disordered" evidence="8">
    <location>
        <begin position="866"/>
        <end position="895"/>
    </location>
</feature>
<dbReference type="PROSITE" id="PS00107">
    <property type="entry name" value="PROTEIN_KINASE_ATP"/>
    <property type="match status" value="1"/>
</dbReference>
<evidence type="ECO:0000313" key="12">
    <source>
        <dbReference type="RefSeq" id="XP_027079284.2"/>
    </source>
</evidence>
<reference evidence="11" key="1">
    <citation type="journal article" date="2025" name="Foods">
        <title>Unveiling the Microbial Signatures of Arabica Coffee Cherries: Insights into Ripeness Specific Diversity, Functional Traits, and Implications for Quality and Safety.</title>
        <authorList>
            <consortium name="RefSeq"/>
            <person name="Tenea G.N."/>
            <person name="Cifuentes V."/>
            <person name="Reyes P."/>
            <person name="Cevallos-Vallejos M."/>
        </authorList>
    </citation>
    <scope>NUCLEOTIDE SEQUENCE [LARGE SCALE GENOMIC DNA]</scope>
</reference>
<evidence type="ECO:0000256" key="1">
    <source>
        <dbReference type="ARBA" id="ARBA00004167"/>
    </source>
</evidence>
<dbReference type="OrthoDB" id="1928639at2759"/>
<comment type="subcellular location">
    <subcellularLocation>
        <location evidence="1">Membrane</location>
        <topology evidence="1">Single-pass membrane protein</topology>
    </subcellularLocation>
</comment>
<dbReference type="InterPro" id="IPR001245">
    <property type="entry name" value="Ser-Thr/Tyr_kinase_cat_dom"/>
</dbReference>
<dbReference type="GO" id="GO:0005524">
    <property type="term" value="F:ATP binding"/>
    <property type="evidence" value="ECO:0007669"/>
    <property type="project" value="UniProtKB-UniRule"/>
</dbReference>
<dbReference type="Gene3D" id="2.60.120.430">
    <property type="entry name" value="Galactose-binding lectin"/>
    <property type="match status" value="2"/>
</dbReference>
<keyword evidence="4 7" id="KW-0547">Nucleotide-binding</keyword>
<keyword evidence="3" id="KW-0808">Transferase</keyword>
<feature type="domain" description="Protein kinase" evidence="10">
    <location>
        <begin position="545"/>
        <end position="833"/>
    </location>
</feature>
<keyword evidence="2" id="KW-0723">Serine/threonine-protein kinase</keyword>
<feature type="transmembrane region" description="Helical" evidence="9">
    <location>
        <begin position="462"/>
        <end position="485"/>
    </location>
</feature>
<dbReference type="PROSITE" id="PS00108">
    <property type="entry name" value="PROTEIN_KINASE_ST"/>
    <property type="match status" value="1"/>
</dbReference>
<dbReference type="InterPro" id="IPR000719">
    <property type="entry name" value="Prot_kinase_dom"/>
</dbReference>
<keyword evidence="9" id="KW-0812">Transmembrane</keyword>
<dbReference type="Proteomes" id="UP001652660">
    <property type="component" value="Chromosome 7e"/>
</dbReference>
<dbReference type="GO" id="GO:0016020">
    <property type="term" value="C:membrane"/>
    <property type="evidence" value="ECO:0007669"/>
    <property type="project" value="UniProtKB-SubCell"/>
</dbReference>
<evidence type="ECO:0000256" key="7">
    <source>
        <dbReference type="PROSITE-ProRule" id="PRU10141"/>
    </source>
</evidence>
<evidence type="ECO:0000256" key="3">
    <source>
        <dbReference type="ARBA" id="ARBA00022679"/>
    </source>
</evidence>
<feature type="compositionally biased region" description="Polar residues" evidence="8">
    <location>
        <begin position="876"/>
        <end position="886"/>
    </location>
</feature>
<dbReference type="GeneID" id="113702330"/>
<feature type="binding site" evidence="7">
    <location>
        <position position="573"/>
    </location>
    <ligand>
        <name>ATP</name>
        <dbReference type="ChEBI" id="CHEBI:30616"/>
    </ligand>
</feature>
<dbReference type="Gene3D" id="3.30.200.20">
    <property type="entry name" value="Phosphorylase Kinase, domain 1"/>
    <property type="match status" value="1"/>
</dbReference>
<evidence type="ECO:0000256" key="6">
    <source>
        <dbReference type="ARBA" id="ARBA00022840"/>
    </source>
</evidence>
<keyword evidence="5" id="KW-0418">Kinase</keyword>
<gene>
    <name evidence="12" type="primary">LOC113702330</name>
</gene>
<dbReference type="SMART" id="SM00220">
    <property type="entry name" value="S_TKc"/>
    <property type="match status" value="1"/>
</dbReference>